<dbReference type="EMBL" id="VIIS01000599">
    <property type="protein sequence ID" value="KAF0307158.1"/>
    <property type="molecule type" value="Genomic_DNA"/>
</dbReference>
<accession>A0A6A4WXK2</accession>
<protein>
    <submittedName>
        <fullName evidence="2">Uncharacterized protein</fullName>
    </submittedName>
</protein>
<reference evidence="2 3" key="1">
    <citation type="submission" date="2019-07" db="EMBL/GenBank/DDBJ databases">
        <title>Draft genome assembly of a fouling barnacle, Amphibalanus amphitrite (Darwin, 1854): The first reference genome for Thecostraca.</title>
        <authorList>
            <person name="Kim W."/>
        </authorList>
    </citation>
    <scope>NUCLEOTIDE SEQUENCE [LARGE SCALE GENOMIC DNA]</scope>
    <source>
        <strain evidence="2">SNU_AA5</strain>
        <tissue evidence="2">Soma without cirri and trophi</tissue>
    </source>
</reference>
<keyword evidence="3" id="KW-1185">Reference proteome</keyword>
<evidence type="ECO:0000256" key="1">
    <source>
        <dbReference type="SAM" id="Phobius"/>
    </source>
</evidence>
<name>A0A6A4WXK2_AMPAM</name>
<dbReference type="OrthoDB" id="10066605at2759"/>
<proteinExistence type="predicted"/>
<dbReference type="Proteomes" id="UP000440578">
    <property type="component" value="Unassembled WGS sequence"/>
</dbReference>
<sequence>MNASESANDTQPAAVLPSLPPQLELNISDGRTDNGQYTGEPGGINDDVIFSEGPPWWLVVHIYGFACLFFMLAFYAFFSGMNIRQDYLIL</sequence>
<keyword evidence="1" id="KW-0472">Membrane</keyword>
<comment type="caution">
    <text evidence="2">The sequence shown here is derived from an EMBL/GenBank/DDBJ whole genome shotgun (WGS) entry which is preliminary data.</text>
</comment>
<organism evidence="2 3">
    <name type="scientific">Amphibalanus amphitrite</name>
    <name type="common">Striped barnacle</name>
    <name type="synonym">Balanus amphitrite</name>
    <dbReference type="NCBI Taxonomy" id="1232801"/>
    <lineage>
        <taxon>Eukaryota</taxon>
        <taxon>Metazoa</taxon>
        <taxon>Ecdysozoa</taxon>
        <taxon>Arthropoda</taxon>
        <taxon>Crustacea</taxon>
        <taxon>Multicrustacea</taxon>
        <taxon>Cirripedia</taxon>
        <taxon>Thoracica</taxon>
        <taxon>Thoracicalcarea</taxon>
        <taxon>Balanomorpha</taxon>
        <taxon>Balanoidea</taxon>
        <taxon>Balanidae</taxon>
        <taxon>Amphibalaninae</taxon>
        <taxon>Amphibalanus</taxon>
    </lineage>
</organism>
<gene>
    <name evidence="2" type="ORF">FJT64_021462</name>
</gene>
<evidence type="ECO:0000313" key="2">
    <source>
        <dbReference type="EMBL" id="KAF0307158.1"/>
    </source>
</evidence>
<feature type="transmembrane region" description="Helical" evidence="1">
    <location>
        <begin position="56"/>
        <end position="78"/>
    </location>
</feature>
<dbReference type="AlphaFoldDB" id="A0A6A4WXK2"/>
<evidence type="ECO:0000313" key="3">
    <source>
        <dbReference type="Proteomes" id="UP000440578"/>
    </source>
</evidence>
<keyword evidence="1" id="KW-1133">Transmembrane helix</keyword>
<keyword evidence="1" id="KW-0812">Transmembrane</keyword>